<comment type="caution">
    <text evidence="2">The sequence shown here is derived from an EMBL/GenBank/DDBJ whole genome shotgun (WGS) entry which is preliminary data.</text>
</comment>
<evidence type="ECO:0000313" key="2">
    <source>
        <dbReference type="EMBL" id="MBB4951023.1"/>
    </source>
</evidence>
<feature type="region of interest" description="Disordered" evidence="1">
    <location>
        <begin position="52"/>
        <end position="94"/>
    </location>
</feature>
<keyword evidence="3" id="KW-1185">Reference proteome</keyword>
<sequence>MRPVKEVVRLALGLETKEDDRFHSEKASACLDALGLRVFGLTPFTDGGALIRHDRETHEEGHRATPRAGRLTESGAWRGGAEPAKAAARSGWPR</sequence>
<organism evidence="2 3">
    <name type="scientific">Kitasatospora gansuensis</name>
    <dbReference type="NCBI Taxonomy" id="258050"/>
    <lineage>
        <taxon>Bacteria</taxon>
        <taxon>Bacillati</taxon>
        <taxon>Actinomycetota</taxon>
        <taxon>Actinomycetes</taxon>
        <taxon>Kitasatosporales</taxon>
        <taxon>Streptomycetaceae</taxon>
        <taxon>Kitasatospora</taxon>
    </lineage>
</organism>
<dbReference type="AlphaFoldDB" id="A0A7W7SJG3"/>
<dbReference type="Proteomes" id="UP000573327">
    <property type="component" value="Unassembled WGS sequence"/>
</dbReference>
<protein>
    <submittedName>
        <fullName evidence="2">Uncharacterized protein</fullName>
    </submittedName>
</protein>
<evidence type="ECO:0000313" key="3">
    <source>
        <dbReference type="Proteomes" id="UP000573327"/>
    </source>
</evidence>
<gene>
    <name evidence="2" type="ORF">F4556_006558</name>
</gene>
<reference evidence="2 3" key="1">
    <citation type="submission" date="2020-08" db="EMBL/GenBank/DDBJ databases">
        <title>Sequencing the genomes of 1000 actinobacteria strains.</title>
        <authorList>
            <person name="Klenk H.-P."/>
        </authorList>
    </citation>
    <scope>NUCLEOTIDE SEQUENCE [LARGE SCALE GENOMIC DNA]</scope>
    <source>
        <strain evidence="2 3">DSM 44786</strain>
    </source>
</reference>
<feature type="compositionally biased region" description="Basic and acidic residues" evidence="1">
    <location>
        <begin position="52"/>
        <end position="63"/>
    </location>
</feature>
<evidence type="ECO:0000256" key="1">
    <source>
        <dbReference type="SAM" id="MobiDB-lite"/>
    </source>
</evidence>
<name>A0A7W7SJG3_9ACTN</name>
<accession>A0A7W7SJG3</accession>
<proteinExistence type="predicted"/>
<dbReference type="EMBL" id="JACHJR010000001">
    <property type="protein sequence ID" value="MBB4951023.1"/>
    <property type="molecule type" value="Genomic_DNA"/>
</dbReference>